<sequence>MELERSILPPHTLFPSVKQATAPSNSGPGSFDSASASGQTHPLQLDDSVIKIVVRNVIISAPKTLAGAQELLGLLQLRKERCELQKHTAQKRINELIQFLNLVRTELSNAEGHLAEADNDLQRAKHIVEGQRLVQGTGEAA</sequence>
<organism evidence="3 4">
    <name type="scientific">Mycena chlorophos</name>
    <name type="common">Agaric fungus</name>
    <name type="synonym">Agaricus chlorophos</name>
    <dbReference type="NCBI Taxonomy" id="658473"/>
    <lineage>
        <taxon>Eukaryota</taxon>
        <taxon>Fungi</taxon>
        <taxon>Dikarya</taxon>
        <taxon>Basidiomycota</taxon>
        <taxon>Agaricomycotina</taxon>
        <taxon>Agaricomycetes</taxon>
        <taxon>Agaricomycetidae</taxon>
        <taxon>Agaricales</taxon>
        <taxon>Marasmiineae</taxon>
        <taxon>Mycenaceae</taxon>
        <taxon>Mycena</taxon>
    </lineage>
</organism>
<evidence type="ECO:0008006" key="5">
    <source>
        <dbReference type="Google" id="ProtNLM"/>
    </source>
</evidence>
<keyword evidence="4" id="KW-1185">Reference proteome</keyword>
<dbReference type="EMBL" id="DF839809">
    <property type="protein sequence ID" value="GAT44546.1"/>
    <property type="molecule type" value="Genomic_DNA"/>
</dbReference>
<reference evidence="3" key="1">
    <citation type="submission" date="2014-09" db="EMBL/GenBank/DDBJ databases">
        <title>Genome sequence of the luminous mushroom Mycena chlorophos for searching fungal bioluminescence genes.</title>
        <authorList>
            <person name="Tanaka Y."/>
            <person name="Kasuga D."/>
            <person name="Oba Y."/>
            <person name="Hase S."/>
            <person name="Sato K."/>
            <person name="Oba Y."/>
            <person name="Sakakibara Y."/>
        </authorList>
    </citation>
    <scope>NUCLEOTIDE SEQUENCE</scope>
</reference>
<evidence type="ECO:0000256" key="1">
    <source>
        <dbReference type="SAM" id="Coils"/>
    </source>
</evidence>
<name>A0ABQ0L400_MYCCL</name>
<keyword evidence="1" id="KW-0175">Coiled coil</keyword>
<protein>
    <recommendedName>
        <fullName evidence="5">Mediator of RNA polymerase II transcription subunit 7</fullName>
    </recommendedName>
</protein>
<feature type="compositionally biased region" description="Polar residues" evidence="2">
    <location>
        <begin position="18"/>
        <end position="39"/>
    </location>
</feature>
<accession>A0ABQ0L400</accession>
<dbReference type="Proteomes" id="UP000815677">
    <property type="component" value="Unassembled WGS sequence"/>
</dbReference>
<feature type="region of interest" description="Disordered" evidence="2">
    <location>
        <begin position="1"/>
        <end position="39"/>
    </location>
</feature>
<evidence type="ECO:0000256" key="2">
    <source>
        <dbReference type="SAM" id="MobiDB-lite"/>
    </source>
</evidence>
<feature type="coiled-coil region" evidence="1">
    <location>
        <begin position="100"/>
        <end position="127"/>
    </location>
</feature>
<proteinExistence type="predicted"/>
<evidence type="ECO:0000313" key="4">
    <source>
        <dbReference type="Proteomes" id="UP000815677"/>
    </source>
</evidence>
<evidence type="ECO:0000313" key="3">
    <source>
        <dbReference type="EMBL" id="GAT44546.1"/>
    </source>
</evidence>
<gene>
    <name evidence="3" type="ORF">MCHLO_02161</name>
</gene>